<dbReference type="EMBL" id="VRLR01000001">
    <property type="protein sequence ID" value="TXK83307.1"/>
    <property type="molecule type" value="Genomic_DNA"/>
</dbReference>
<dbReference type="GO" id="GO:0016740">
    <property type="term" value="F:transferase activity"/>
    <property type="evidence" value="ECO:0007669"/>
    <property type="project" value="UniProtKB-KW"/>
</dbReference>
<keyword evidence="2" id="KW-1185">Reference proteome</keyword>
<sequence>MSTKFDSSLFVDVANALGLGNPAIVEKDYYVVQLLQQISALELEYHHIVFSGGTALAKSAIKTYRMSEDVDLKLVPKLAFYGLISRNAKRNARKTAKQLVESVIAQSVIFSVETEPVVLDEYRYFSFDIRYPQEYQQAPCLRPFIKLEFIESDLLSASEPRSIQSIFSRVLKSDVEINQLSCAAIIETQAEKLLSMMRRTASVERNSERDDDETLVRHIYDTYHIQLAQPSDIEQLGSLVARAIRTDIDRYGNQHPQMVGSPIEELRFGLQLLADNPKFEQRYNSYVNPMVYAEIPTQWQDALAVFIKLSHNVLDYVEQQFDGPLSKVSS</sequence>
<proteinExistence type="predicted"/>
<reference evidence="1 2" key="1">
    <citation type="submission" date="2019-08" db="EMBL/GenBank/DDBJ databases">
        <title>Draft genome analysis of Rheinheimera tangshanensis isolated from the roots of fresh rice plants (Oryza sativa).</title>
        <authorList>
            <person name="Yu Q."/>
            <person name="Qi Y."/>
            <person name="Zhang H."/>
            <person name="Pu J."/>
        </authorList>
    </citation>
    <scope>NUCLEOTIDE SEQUENCE [LARGE SCALE GENOMIC DNA]</scope>
    <source>
        <strain evidence="1 2">JA3-B52</strain>
    </source>
</reference>
<dbReference type="Pfam" id="PF08843">
    <property type="entry name" value="AbiEii"/>
    <property type="match status" value="1"/>
</dbReference>
<accession>A0A5C8M2G3</accession>
<evidence type="ECO:0000313" key="1">
    <source>
        <dbReference type="EMBL" id="TXK83307.1"/>
    </source>
</evidence>
<dbReference type="OrthoDB" id="9780929at2"/>
<dbReference type="InterPro" id="IPR014942">
    <property type="entry name" value="AbiEii"/>
</dbReference>
<gene>
    <name evidence="1" type="ORF">FU839_03270</name>
</gene>
<keyword evidence="1" id="KW-0808">Transferase</keyword>
<dbReference type="AlphaFoldDB" id="A0A5C8M2G3"/>
<protein>
    <submittedName>
        <fullName evidence="1">Nucleotidyl transferase AbiEii/AbiGii toxin family protein</fullName>
    </submittedName>
</protein>
<dbReference type="RefSeq" id="WP_147903144.1">
    <property type="nucleotide sequence ID" value="NZ_BAAAGC010000002.1"/>
</dbReference>
<evidence type="ECO:0000313" key="2">
    <source>
        <dbReference type="Proteomes" id="UP000321814"/>
    </source>
</evidence>
<name>A0A5C8M2G3_9GAMM</name>
<comment type="caution">
    <text evidence="1">The sequence shown here is derived from an EMBL/GenBank/DDBJ whole genome shotgun (WGS) entry which is preliminary data.</text>
</comment>
<dbReference type="Proteomes" id="UP000321814">
    <property type="component" value="Unassembled WGS sequence"/>
</dbReference>
<organism evidence="1 2">
    <name type="scientific">Rheinheimera tangshanensis</name>
    <dbReference type="NCBI Taxonomy" id="400153"/>
    <lineage>
        <taxon>Bacteria</taxon>
        <taxon>Pseudomonadati</taxon>
        <taxon>Pseudomonadota</taxon>
        <taxon>Gammaproteobacteria</taxon>
        <taxon>Chromatiales</taxon>
        <taxon>Chromatiaceae</taxon>
        <taxon>Rheinheimera</taxon>
    </lineage>
</organism>
<dbReference type="Gene3D" id="3.10.450.620">
    <property type="entry name" value="JHP933, nucleotidyltransferase-like core domain"/>
    <property type="match status" value="1"/>
</dbReference>